<dbReference type="InterPro" id="IPR017937">
    <property type="entry name" value="Thioredoxin_CS"/>
</dbReference>
<dbReference type="SUPFAM" id="SSF52833">
    <property type="entry name" value="Thioredoxin-like"/>
    <property type="match status" value="2"/>
</dbReference>
<feature type="domain" description="Thioredoxin" evidence="3">
    <location>
        <begin position="210"/>
        <end position="370"/>
    </location>
</feature>
<evidence type="ECO:0000313" key="4">
    <source>
        <dbReference type="EMBL" id="MBB5285347.1"/>
    </source>
</evidence>
<keyword evidence="1" id="KW-0676">Redox-active center</keyword>
<dbReference type="PANTHER" id="PTHR43640:SF1">
    <property type="entry name" value="THIOREDOXIN-DEPENDENT PEROXIREDOXIN"/>
    <property type="match status" value="1"/>
</dbReference>
<dbReference type="GO" id="GO:0016209">
    <property type="term" value="F:antioxidant activity"/>
    <property type="evidence" value="ECO:0007669"/>
    <property type="project" value="InterPro"/>
</dbReference>
<dbReference type="Gene3D" id="3.40.30.10">
    <property type="entry name" value="Glutaredoxin"/>
    <property type="match status" value="2"/>
</dbReference>
<sequence>MIPRIRQSTLLLGWLLLALSSTAQEHAQPLAIGAAAPDFQLPGVDGKTYSLGTFKDASLLAVVFTCNHCPTAQAYEDRLIKLAQEYKSRGVAVVAISPNDPLAVRLDELGYSDLNDTYEEMKLRAQEKKYPFPYLYDGDKQLTAQTYGPVATPHIFIFDKARKLRYQGRIDDVEKPSGTPNHTDARNALEALLAGKEVPVATTKTFGCSLKWADKRPSVEDEKKAWAKEPVAVEMIDEAGIRELLQNKSDKLRLINVWATWCGPCVTEFPDFMTIHHMYRQRDFELVTISADTPDKRDKVLKFLQGKMASTKNYLISFEDKYKLIEAIDPNWQGALPYTILVEPGGKIVYARQGTIDPYPMRKAIVENKYVGRYY</sequence>
<dbReference type="RefSeq" id="WP_184175405.1">
    <property type="nucleotide sequence ID" value="NZ_JACHGF010000005.1"/>
</dbReference>
<dbReference type="InterPro" id="IPR036249">
    <property type="entry name" value="Thioredoxin-like_sf"/>
</dbReference>
<dbReference type="PROSITE" id="PS51352">
    <property type="entry name" value="THIOREDOXIN_2"/>
    <property type="match status" value="2"/>
</dbReference>
<comment type="caution">
    <text evidence="4">The sequence shown here is derived from an EMBL/GenBank/DDBJ whole genome shotgun (WGS) entry which is preliminary data.</text>
</comment>
<dbReference type="CDD" id="cd02969">
    <property type="entry name" value="PRX_like1"/>
    <property type="match status" value="1"/>
</dbReference>
<gene>
    <name evidence="4" type="ORF">HNQ92_003504</name>
</gene>
<keyword evidence="5" id="KW-1185">Reference proteome</keyword>
<evidence type="ECO:0000256" key="1">
    <source>
        <dbReference type="ARBA" id="ARBA00023284"/>
    </source>
</evidence>
<name>A0A840TUK5_9BACT</name>
<dbReference type="InterPro" id="IPR013766">
    <property type="entry name" value="Thioredoxin_domain"/>
</dbReference>
<dbReference type="PROSITE" id="PS00194">
    <property type="entry name" value="THIOREDOXIN_1"/>
    <property type="match status" value="1"/>
</dbReference>
<dbReference type="Pfam" id="PF00578">
    <property type="entry name" value="AhpC-TSA"/>
    <property type="match status" value="2"/>
</dbReference>
<evidence type="ECO:0000259" key="3">
    <source>
        <dbReference type="PROSITE" id="PS51352"/>
    </source>
</evidence>
<dbReference type="InterPro" id="IPR047262">
    <property type="entry name" value="PRX-like1"/>
</dbReference>
<organism evidence="4 5">
    <name type="scientific">Rhabdobacter roseus</name>
    <dbReference type="NCBI Taxonomy" id="1655419"/>
    <lineage>
        <taxon>Bacteria</taxon>
        <taxon>Pseudomonadati</taxon>
        <taxon>Bacteroidota</taxon>
        <taxon>Cytophagia</taxon>
        <taxon>Cytophagales</taxon>
        <taxon>Cytophagaceae</taxon>
        <taxon>Rhabdobacter</taxon>
    </lineage>
</organism>
<protein>
    <submittedName>
        <fullName evidence="4">Peroxiredoxin</fullName>
    </submittedName>
</protein>
<dbReference type="AlphaFoldDB" id="A0A840TUK5"/>
<feature type="signal peptide" evidence="2">
    <location>
        <begin position="1"/>
        <end position="23"/>
    </location>
</feature>
<dbReference type="PANTHER" id="PTHR43640">
    <property type="entry name" value="OS07G0260300 PROTEIN"/>
    <property type="match status" value="1"/>
</dbReference>
<dbReference type="Proteomes" id="UP000557307">
    <property type="component" value="Unassembled WGS sequence"/>
</dbReference>
<proteinExistence type="predicted"/>
<dbReference type="CDD" id="cd02966">
    <property type="entry name" value="TlpA_like_family"/>
    <property type="match status" value="1"/>
</dbReference>
<reference evidence="4 5" key="1">
    <citation type="submission" date="2020-08" db="EMBL/GenBank/DDBJ databases">
        <title>Genomic Encyclopedia of Type Strains, Phase IV (KMG-IV): sequencing the most valuable type-strain genomes for metagenomic binning, comparative biology and taxonomic classification.</title>
        <authorList>
            <person name="Goeker M."/>
        </authorList>
    </citation>
    <scope>NUCLEOTIDE SEQUENCE [LARGE SCALE GENOMIC DNA]</scope>
    <source>
        <strain evidence="4 5">DSM 105074</strain>
    </source>
</reference>
<evidence type="ECO:0000313" key="5">
    <source>
        <dbReference type="Proteomes" id="UP000557307"/>
    </source>
</evidence>
<keyword evidence="2" id="KW-0732">Signal</keyword>
<accession>A0A840TUK5</accession>
<feature type="chain" id="PRO_5032991547" evidence="2">
    <location>
        <begin position="24"/>
        <end position="375"/>
    </location>
</feature>
<dbReference type="GO" id="GO:0016491">
    <property type="term" value="F:oxidoreductase activity"/>
    <property type="evidence" value="ECO:0007669"/>
    <property type="project" value="InterPro"/>
</dbReference>
<dbReference type="EMBL" id="JACHGF010000005">
    <property type="protein sequence ID" value="MBB5285347.1"/>
    <property type="molecule type" value="Genomic_DNA"/>
</dbReference>
<evidence type="ECO:0000256" key="2">
    <source>
        <dbReference type="SAM" id="SignalP"/>
    </source>
</evidence>
<feature type="domain" description="Thioredoxin" evidence="3">
    <location>
        <begin position="30"/>
        <end position="194"/>
    </location>
</feature>
<dbReference type="InterPro" id="IPR000866">
    <property type="entry name" value="AhpC/TSA"/>
</dbReference>